<proteinExistence type="predicted"/>
<keyword evidence="4" id="KW-1185">Reference proteome</keyword>
<dbReference type="Proteomes" id="UP000730481">
    <property type="component" value="Unassembled WGS sequence"/>
</dbReference>
<accession>A0A9P5DTJ4</accession>
<organism evidence="3 4">
    <name type="scientific">Fusarium beomiforme</name>
    <dbReference type="NCBI Taxonomy" id="44412"/>
    <lineage>
        <taxon>Eukaryota</taxon>
        <taxon>Fungi</taxon>
        <taxon>Dikarya</taxon>
        <taxon>Ascomycota</taxon>
        <taxon>Pezizomycotina</taxon>
        <taxon>Sordariomycetes</taxon>
        <taxon>Hypocreomycetidae</taxon>
        <taxon>Hypocreales</taxon>
        <taxon>Nectriaceae</taxon>
        <taxon>Fusarium</taxon>
        <taxon>Fusarium burgessii species complex</taxon>
    </lineage>
</organism>
<dbReference type="AlphaFoldDB" id="A0A9P5DTJ4"/>
<comment type="caution">
    <text evidence="3">The sequence shown here is derived from an EMBL/GenBank/DDBJ whole genome shotgun (WGS) entry which is preliminary data.</text>
</comment>
<reference evidence="3" key="1">
    <citation type="journal article" date="2017" name="Mycologia">
        <title>Fusarium algeriense, sp. nov., a novel toxigenic crown rot pathogen of durum wheat from Algeria is nested in the Fusarium burgessii species complex.</title>
        <authorList>
            <person name="Laraba I."/>
            <person name="Keddad A."/>
            <person name="Boureghda H."/>
            <person name="Abdallah N."/>
            <person name="Vaughan M.M."/>
            <person name="Proctor R.H."/>
            <person name="Busman M."/>
            <person name="O'Donnell K."/>
        </authorList>
    </citation>
    <scope>NUCLEOTIDE SEQUENCE</scope>
    <source>
        <strain evidence="3">NRRL 25174</strain>
    </source>
</reference>
<evidence type="ECO:0000313" key="3">
    <source>
        <dbReference type="EMBL" id="KAF4336686.1"/>
    </source>
</evidence>
<dbReference type="Gene3D" id="2.60.120.260">
    <property type="entry name" value="Galactose-binding domain-like"/>
    <property type="match status" value="1"/>
</dbReference>
<evidence type="ECO:0008006" key="5">
    <source>
        <dbReference type="Google" id="ProtNLM"/>
    </source>
</evidence>
<gene>
    <name evidence="3" type="ORF">FBEOM_9431</name>
</gene>
<feature type="region of interest" description="Disordered" evidence="1">
    <location>
        <begin position="101"/>
        <end position="145"/>
    </location>
</feature>
<dbReference type="SUPFAM" id="SSF49785">
    <property type="entry name" value="Galactose-binding domain-like"/>
    <property type="match status" value="1"/>
</dbReference>
<feature type="chain" id="PRO_5040355988" description="CBM-cenC domain-containing protein" evidence="2">
    <location>
        <begin position="22"/>
        <end position="300"/>
    </location>
</feature>
<sequence length="300" mass="31682">MIPKTFLTALTATCLAVSSNASPCKVSSRTTTVASTETASTTEIASTATQTTEASSIESATTVTDTSFISDATTTIEFSTTEGSLTIDLTSTATESDAVTTIATTTDSTTTETTTAEPTTTAEDTTTAEPTTTAETSTTVEAPAGPTHIVNAGFEASSQSISPWSLVDTSAQYSVSVDTTESHEGQNSAHMSYRSGSTNFLRQPLQNIEAGVSYTMSAWILSSSTCPVAYLRCTFNDDSVVKSEMYIVPDGTEDSWQQMTATCAYSQAQVDAGNLFFYVGFYCYGSLSEPRIDTVGFREQ</sequence>
<keyword evidence="2" id="KW-0732">Signal</keyword>
<evidence type="ECO:0000313" key="4">
    <source>
        <dbReference type="Proteomes" id="UP000730481"/>
    </source>
</evidence>
<evidence type="ECO:0000256" key="2">
    <source>
        <dbReference type="SAM" id="SignalP"/>
    </source>
</evidence>
<evidence type="ECO:0000256" key="1">
    <source>
        <dbReference type="SAM" id="MobiDB-lite"/>
    </source>
</evidence>
<dbReference type="EMBL" id="PVQB02000477">
    <property type="protein sequence ID" value="KAF4336686.1"/>
    <property type="molecule type" value="Genomic_DNA"/>
</dbReference>
<dbReference type="InterPro" id="IPR008979">
    <property type="entry name" value="Galactose-bd-like_sf"/>
</dbReference>
<dbReference type="OrthoDB" id="5106681at2759"/>
<feature type="compositionally biased region" description="Low complexity" evidence="1">
    <location>
        <begin position="101"/>
        <end position="144"/>
    </location>
</feature>
<name>A0A9P5DTJ4_9HYPO</name>
<protein>
    <recommendedName>
        <fullName evidence="5">CBM-cenC domain-containing protein</fullName>
    </recommendedName>
</protein>
<feature type="signal peptide" evidence="2">
    <location>
        <begin position="1"/>
        <end position="21"/>
    </location>
</feature>
<reference evidence="3" key="2">
    <citation type="submission" date="2020-02" db="EMBL/GenBank/DDBJ databases">
        <title>Identification and distribution of gene clusters putatively required for synthesis of sphingolipid metabolism inhibitors in phylogenetically diverse species of the filamentous fungus Fusarium.</title>
        <authorList>
            <person name="Kim H.-S."/>
            <person name="Busman M."/>
            <person name="Brown D.W."/>
            <person name="Divon H."/>
            <person name="Uhlig S."/>
            <person name="Proctor R.H."/>
        </authorList>
    </citation>
    <scope>NUCLEOTIDE SEQUENCE</scope>
    <source>
        <strain evidence="3">NRRL 25174</strain>
    </source>
</reference>